<dbReference type="SUPFAM" id="SSF51905">
    <property type="entry name" value="FAD/NAD(P)-binding domain"/>
    <property type="match status" value="1"/>
</dbReference>
<dbReference type="EMBL" id="AP025292">
    <property type="protein sequence ID" value="BDC98355.1"/>
    <property type="molecule type" value="Genomic_DNA"/>
</dbReference>
<dbReference type="PANTHER" id="PTHR42923">
    <property type="entry name" value="PROTOPORPHYRINOGEN OXIDASE"/>
    <property type="match status" value="1"/>
</dbReference>
<accession>A0ABN6L5V0</accession>
<dbReference type="PANTHER" id="PTHR42923:SF3">
    <property type="entry name" value="PROTOPORPHYRINOGEN OXIDASE"/>
    <property type="match status" value="1"/>
</dbReference>
<dbReference type="Gene3D" id="3.50.50.60">
    <property type="entry name" value="FAD/NAD(P)-binding domain"/>
    <property type="match status" value="2"/>
</dbReference>
<dbReference type="InterPro" id="IPR050464">
    <property type="entry name" value="Zeta_carotene_desat/Oxidored"/>
</dbReference>
<protein>
    <submittedName>
        <fullName evidence="2">FAD-dependent oxidoreductase</fullName>
    </submittedName>
</protein>
<reference evidence="2 3" key="1">
    <citation type="submission" date="2021-12" db="EMBL/GenBank/DDBJ databases">
        <title>Genome sequencing of bacteria with rrn-lacking chromosome and rrn-plasmid.</title>
        <authorList>
            <person name="Anda M."/>
            <person name="Iwasaki W."/>
        </authorList>
    </citation>
    <scope>NUCLEOTIDE SEQUENCE [LARGE SCALE GENOMIC DNA]</scope>
    <source>
        <strain evidence="2 3">NBRC 101262</strain>
    </source>
</reference>
<feature type="domain" description="Amine oxidase" evidence="1">
    <location>
        <begin position="11"/>
        <end position="270"/>
    </location>
</feature>
<dbReference type="InterPro" id="IPR036188">
    <property type="entry name" value="FAD/NAD-bd_sf"/>
</dbReference>
<dbReference type="InterPro" id="IPR002937">
    <property type="entry name" value="Amino_oxidase"/>
</dbReference>
<name>A0ABN6L5V0_9BACT</name>
<keyword evidence="3" id="KW-1185">Reference proteome</keyword>
<organism evidence="2 3">
    <name type="scientific">Persicobacter psychrovividus</name>
    <dbReference type="NCBI Taxonomy" id="387638"/>
    <lineage>
        <taxon>Bacteria</taxon>
        <taxon>Pseudomonadati</taxon>
        <taxon>Bacteroidota</taxon>
        <taxon>Cytophagia</taxon>
        <taxon>Cytophagales</taxon>
        <taxon>Persicobacteraceae</taxon>
        <taxon>Persicobacter</taxon>
    </lineage>
</organism>
<dbReference type="RefSeq" id="WP_338397625.1">
    <property type="nucleotide sequence ID" value="NZ_AP025292.1"/>
</dbReference>
<dbReference type="Pfam" id="PF01593">
    <property type="entry name" value="Amino_oxidase"/>
    <property type="match status" value="1"/>
</dbReference>
<evidence type="ECO:0000259" key="1">
    <source>
        <dbReference type="Pfam" id="PF01593"/>
    </source>
</evidence>
<gene>
    <name evidence="2" type="ORF">PEPS_06360</name>
</gene>
<evidence type="ECO:0000313" key="3">
    <source>
        <dbReference type="Proteomes" id="UP001354989"/>
    </source>
</evidence>
<sequence>MYDAIIIGAGISGVSLAFHLAEAQKKVLVLEQSDHVGGCLRSATSSEDDSFWLEMGAHTSYNSYQAFIELIEKSQGLTALNARKKVPYKVLHKNKLAGVTKPMSWLNAITAVPNIFFAKKEEKTVAEYYGKILGKKNYQNYFSHVFSAVPCQPVDEFPADMLFKKREKRKDILRSFTMKSGLQSVPRSLAHHPNIKLITNATVDSISYTGSVVTATLNSGQVFEAQQLAFATPPDEAQRLMTPHHQALTIALAKIPVAKSEAMGVMVKKKDLSIPEVAGIFAPNGSYYSVVSRDVVEDDRYRGFTFHFKPQHLSDAVKIDTICDVLKIRKDHIVHQFKKENILPSLRLGHKDIVRTIEQESKALPIFFTGNYFDGLSIEDCALRSKEVATQMLYQL</sequence>
<proteinExistence type="predicted"/>
<evidence type="ECO:0000313" key="2">
    <source>
        <dbReference type="EMBL" id="BDC98355.1"/>
    </source>
</evidence>
<dbReference type="Proteomes" id="UP001354989">
    <property type="component" value="Chromosome"/>
</dbReference>